<dbReference type="AlphaFoldDB" id="A0A921F724"/>
<dbReference type="EMBL" id="DYXG01000025">
    <property type="protein sequence ID" value="HJE96560.1"/>
    <property type="molecule type" value="Genomic_DNA"/>
</dbReference>
<comment type="caution">
    <text evidence="1">The sequence shown here is derived from an EMBL/GenBank/DDBJ whole genome shotgun (WGS) entry which is preliminary data.</text>
</comment>
<evidence type="ECO:0000313" key="2">
    <source>
        <dbReference type="Proteomes" id="UP000707535"/>
    </source>
</evidence>
<proteinExistence type="predicted"/>
<name>A0A921F724_9LACO</name>
<dbReference type="Proteomes" id="UP000707535">
    <property type="component" value="Unassembled WGS sequence"/>
</dbReference>
<reference evidence="1" key="1">
    <citation type="journal article" date="2021" name="PeerJ">
        <title>Extensive microbial diversity within the chicken gut microbiome revealed by metagenomics and culture.</title>
        <authorList>
            <person name="Gilroy R."/>
            <person name="Ravi A."/>
            <person name="Getino M."/>
            <person name="Pursley I."/>
            <person name="Horton D.L."/>
            <person name="Alikhan N.F."/>
            <person name="Baker D."/>
            <person name="Gharbi K."/>
            <person name="Hall N."/>
            <person name="Watson M."/>
            <person name="Adriaenssens E.M."/>
            <person name="Foster-Nyarko E."/>
            <person name="Jarju S."/>
            <person name="Secka A."/>
            <person name="Antonio M."/>
            <person name="Oren A."/>
            <person name="Chaudhuri R.R."/>
            <person name="La Ragione R."/>
            <person name="Hildebrand F."/>
            <person name="Pallen M.J."/>
        </authorList>
    </citation>
    <scope>NUCLEOTIDE SEQUENCE</scope>
    <source>
        <strain evidence="1">CHK174-6876</strain>
    </source>
</reference>
<sequence length="53" mass="6678">MSKYYRVRTQEQWDWLMQKLEKENDKLRTVSWFAPERKPTELMFVSRRPPCRT</sequence>
<gene>
    <name evidence="1" type="ORF">K8V00_02975</name>
</gene>
<evidence type="ECO:0000313" key="1">
    <source>
        <dbReference type="EMBL" id="HJE96560.1"/>
    </source>
</evidence>
<accession>A0A921F724</accession>
<protein>
    <submittedName>
        <fullName evidence="1">Uncharacterized protein</fullName>
    </submittedName>
</protein>
<reference evidence="1" key="2">
    <citation type="submission" date="2021-09" db="EMBL/GenBank/DDBJ databases">
        <authorList>
            <person name="Gilroy R."/>
        </authorList>
    </citation>
    <scope>NUCLEOTIDE SEQUENCE</scope>
    <source>
        <strain evidence="1">CHK174-6876</strain>
    </source>
</reference>
<organism evidence="1 2">
    <name type="scientific">Ligilactobacillus acidipiscis</name>
    <dbReference type="NCBI Taxonomy" id="89059"/>
    <lineage>
        <taxon>Bacteria</taxon>
        <taxon>Bacillati</taxon>
        <taxon>Bacillota</taxon>
        <taxon>Bacilli</taxon>
        <taxon>Lactobacillales</taxon>
        <taxon>Lactobacillaceae</taxon>
        <taxon>Ligilactobacillus</taxon>
    </lineage>
</organism>